<feature type="signal peptide" evidence="9">
    <location>
        <begin position="1"/>
        <end position="20"/>
    </location>
</feature>
<evidence type="ECO:0000256" key="9">
    <source>
        <dbReference type="RuleBase" id="RU362103"/>
    </source>
</evidence>
<organism evidence="11 12">
    <name type="scientific">Grifola frondosa</name>
    <name type="common">Maitake</name>
    <name type="synonym">Polyporus frondosus</name>
    <dbReference type="NCBI Taxonomy" id="5627"/>
    <lineage>
        <taxon>Eukaryota</taxon>
        <taxon>Fungi</taxon>
        <taxon>Dikarya</taxon>
        <taxon>Basidiomycota</taxon>
        <taxon>Agaricomycotina</taxon>
        <taxon>Agaricomycetes</taxon>
        <taxon>Polyporales</taxon>
        <taxon>Grifolaceae</taxon>
        <taxon>Grifola</taxon>
    </lineage>
</organism>
<dbReference type="Pfam" id="PF01735">
    <property type="entry name" value="PLA2_B"/>
    <property type="match status" value="1"/>
</dbReference>
<comment type="caution">
    <text evidence="11">The sequence shown here is derived from an EMBL/GenBank/DDBJ whole genome shotgun (WGS) entry which is preliminary data.</text>
</comment>
<evidence type="ECO:0000256" key="3">
    <source>
        <dbReference type="ARBA" id="ARBA00022729"/>
    </source>
</evidence>
<dbReference type="InterPro" id="IPR016035">
    <property type="entry name" value="Acyl_Trfase/lysoPLipase"/>
</dbReference>
<keyword evidence="3 9" id="KW-0732">Signal</keyword>
<dbReference type="InterPro" id="IPR002642">
    <property type="entry name" value="LysoPLipase_cat_dom"/>
</dbReference>
<evidence type="ECO:0000313" key="12">
    <source>
        <dbReference type="Proteomes" id="UP000092993"/>
    </source>
</evidence>
<dbReference type="PANTHER" id="PTHR10728">
    <property type="entry name" value="CYTOSOLIC PHOSPHOLIPASE A2"/>
    <property type="match status" value="1"/>
</dbReference>
<sequence>MEALLLLFLCLLIGPLPALSQTAAAIAYAPTLAPCPSEIDLVRYAGTDNQSLSDGESTYIMERQHKVISAAWESYLDTVTLSTQAHLPEYVHKILLGHYGLALPKLGIATSGGGYRAAIFGAGVLNTLDGRNSSSVAAGTGGLLQAASYLAGLSGGSWLVSSLAQADFPPISDLVFGPPNASVDAFGGWITEINLLQPSNDANVTQAFAVDLTEEVLGKYAAGFPVTVTDVWGRTLSRHFVKGTNAEDFFDSQLAHGAGVTFSSIANVSSFQTHLQPFPIIVSDSVSRHSTTLVPLTNPIYEFNVFEMGSFDPMLSAFTPMKFLGSPNSSICATNFDQLSFIQGTSSNLFNSYNTTDATLQSSPAGPIIDLLEKLAPEPGIELDAALVPNPFIGIAKSTFLDTNETLLTLVDGGEDGEVLPIQPLLVKARGIDIIFATDATSDTDDNFADGSSLIATQNRVSLLSSTYSFPAVPTNQSTFTSENLAKRPTFFGCDAADPSTPLIIYLANGGAPLGQTPVTNVSTSQFSFPAEQVAAMLEQTFDIATQGIPLEASFRGHRGLGKDPHWPACLACAVVDRARRRVKKERVGVCAQCMERYCWS</sequence>
<keyword evidence="5 8" id="KW-0442">Lipid degradation</keyword>
<dbReference type="AlphaFoldDB" id="A0A1C7LMI5"/>
<dbReference type="OMA" id="FGHINMS"/>
<dbReference type="PROSITE" id="PS51210">
    <property type="entry name" value="PLA2C"/>
    <property type="match status" value="1"/>
</dbReference>
<accession>A0A1C7LMI5</accession>
<dbReference type="SMART" id="SM00022">
    <property type="entry name" value="PLAc"/>
    <property type="match status" value="1"/>
</dbReference>
<dbReference type="PANTHER" id="PTHR10728:SF33">
    <property type="entry name" value="LYSOPHOSPHOLIPASE 1-RELATED"/>
    <property type="match status" value="1"/>
</dbReference>
<keyword evidence="7" id="KW-0325">Glycoprotein</keyword>
<protein>
    <recommendedName>
        <fullName evidence="2 9">Lysophospholipase</fullName>
        <ecNumber evidence="2 9">3.1.1.5</ecNumber>
    </recommendedName>
</protein>
<evidence type="ECO:0000256" key="4">
    <source>
        <dbReference type="ARBA" id="ARBA00022801"/>
    </source>
</evidence>
<evidence type="ECO:0000256" key="5">
    <source>
        <dbReference type="ARBA" id="ARBA00022963"/>
    </source>
</evidence>
<feature type="domain" description="PLA2c" evidence="10">
    <location>
        <begin position="34"/>
        <end position="601"/>
    </location>
</feature>
<dbReference type="EMBL" id="LUGG01000053">
    <property type="protein sequence ID" value="OBZ65137.1"/>
    <property type="molecule type" value="Genomic_DNA"/>
</dbReference>
<dbReference type="OrthoDB" id="4084751at2759"/>
<keyword evidence="12" id="KW-1185">Reference proteome</keyword>
<dbReference type="SUPFAM" id="SSF52151">
    <property type="entry name" value="FabD/lysophospholipase-like"/>
    <property type="match status" value="1"/>
</dbReference>
<dbReference type="GO" id="GO:0046475">
    <property type="term" value="P:glycerophospholipid catabolic process"/>
    <property type="evidence" value="ECO:0007669"/>
    <property type="project" value="TreeGrafter"/>
</dbReference>
<comment type="similarity">
    <text evidence="1 9">Belongs to the lysophospholipase family.</text>
</comment>
<evidence type="ECO:0000259" key="10">
    <source>
        <dbReference type="PROSITE" id="PS51210"/>
    </source>
</evidence>
<dbReference type="STRING" id="5627.A0A1C7LMI5"/>
<evidence type="ECO:0000256" key="7">
    <source>
        <dbReference type="ARBA" id="ARBA00023180"/>
    </source>
</evidence>
<evidence type="ECO:0000256" key="8">
    <source>
        <dbReference type="PROSITE-ProRule" id="PRU00555"/>
    </source>
</evidence>
<reference evidence="11 12" key="1">
    <citation type="submission" date="2016-03" db="EMBL/GenBank/DDBJ databases">
        <title>Whole genome sequencing of Grifola frondosa 9006-11.</title>
        <authorList>
            <person name="Min B."/>
            <person name="Park H."/>
            <person name="Kim J.-G."/>
            <person name="Cho H."/>
            <person name="Oh Y.-L."/>
            <person name="Kong W.-S."/>
            <person name="Choi I.-G."/>
        </authorList>
    </citation>
    <scope>NUCLEOTIDE SEQUENCE [LARGE SCALE GENOMIC DNA]</scope>
    <source>
        <strain evidence="11 12">9006-11</strain>
    </source>
</reference>
<dbReference type="Gene3D" id="3.40.1090.10">
    <property type="entry name" value="Cytosolic phospholipase A2 catalytic domain"/>
    <property type="match status" value="1"/>
</dbReference>
<dbReference type="GO" id="GO:0005829">
    <property type="term" value="C:cytosol"/>
    <property type="evidence" value="ECO:0007669"/>
    <property type="project" value="TreeGrafter"/>
</dbReference>
<feature type="chain" id="PRO_5008810938" description="Lysophospholipase" evidence="9">
    <location>
        <begin position="21"/>
        <end position="601"/>
    </location>
</feature>
<gene>
    <name evidence="11" type="primary">PLB1_1</name>
    <name evidence="11" type="ORF">A0H81_14867</name>
</gene>
<dbReference type="GO" id="GO:0004623">
    <property type="term" value="F:phospholipase A2 activity"/>
    <property type="evidence" value="ECO:0007669"/>
    <property type="project" value="TreeGrafter"/>
</dbReference>
<keyword evidence="4 8" id="KW-0378">Hydrolase</keyword>
<evidence type="ECO:0000256" key="6">
    <source>
        <dbReference type="ARBA" id="ARBA00023098"/>
    </source>
</evidence>
<comment type="catalytic activity">
    <reaction evidence="9">
        <text>a 1-acyl-sn-glycero-3-phosphocholine + H2O = sn-glycerol 3-phosphocholine + a fatty acid + H(+)</text>
        <dbReference type="Rhea" id="RHEA:15177"/>
        <dbReference type="ChEBI" id="CHEBI:15377"/>
        <dbReference type="ChEBI" id="CHEBI:15378"/>
        <dbReference type="ChEBI" id="CHEBI:16870"/>
        <dbReference type="ChEBI" id="CHEBI:28868"/>
        <dbReference type="ChEBI" id="CHEBI:58168"/>
        <dbReference type="EC" id="3.1.1.5"/>
    </reaction>
</comment>
<proteinExistence type="inferred from homology"/>
<evidence type="ECO:0000313" key="11">
    <source>
        <dbReference type="EMBL" id="OBZ65137.1"/>
    </source>
</evidence>
<name>A0A1C7LMI5_GRIFR</name>
<dbReference type="EC" id="3.1.1.5" evidence="2 9"/>
<dbReference type="GO" id="GO:0004622">
    <property type="term" value="F:phosphatidylcholine lysophospholipase activity"/>
    <property type="evidence" value="ECO:0007669"/>
    <property type="project" value="UniProtKB-EC"/>
</dbReference>
<dbReference type="Proteomes" id="UP000092993">
    <property type="component" value="Unassembled WGS sequence"/>
</dbReference>
<evidence type="ECO:0000256" key="2">
    <source>
        <dbReference type="ARBA" id="ARBA00013274"/>
    </source>
</evidence>
<keyword evidence="6 8" id="KW-0443">Lipid metabolism</keyword>
<evidence type="ECO:0000256" key="1">
    <source>
        <dbReference type="ARBA" id="ARBA00008780"/>
    </source>
</evidence>